<evidence type="ECO:0000313" key="4">
    <source>
        <dbReference type="Proteomes" id="UP000298030"/>
    </source>
</evidence>
<accession>A0A4Y7TU84</accession>
<organism evidence="3 4">
    <name type="scientific">Coprinellus micaceus</name>
    <name type="common">Glistening ink-cap mushroom</name>
    <name type="synonym">Coprinus micaceus</name>
    <dbReference type="NCBI Taxonomy" id="71717"/>
    <lineage>
        <taxon>Eukaryota</taxon>
        <taxon>Fungi</taxon>
        <taxon>Dikarya</taxon>
        <taxon>Basidiomycota</taxon>
        <taxon>Agaricomycotina</taxon>
        <taxon>Agaricomycetes</taxon>
        <taxon>Agaricomycetidae</taxon>
        <taxon>Agaricales</taxon>
        <taxon>Agaricineae</taxon>
        <taxon>Psathyrellaceae</taxon>
        <taxon>Coprinellus</taxon>
    </lineage>
</organism>
<feature type="region of interest" description="Disordered" evidence="1">
    <location>
        <begin position="1"/>
        <end position="265"/>
    </location>
</feature>
<evidence type="ECO:0000256" key="1">
    <source>
        <dbReference type="SAM" id="MobiDB-lite"/>
    </source>
</evidence>
<dbReference type="InterPro" id="IPR045341">
    <property type="entry name" value="DUF6532"/>
</dbReference>
<feature type="compositionally biased region" description="Basic and acidic residues" evidence="1">
    <location>
        <begin position="199"/>
        <end position="219"/>
    </location>
</feature>
<name>A0A4Y7TU84_COPMI</name>
<proteinExistence type="predicted"/>
<feature type="compositionally biased region" description="Basic and acidic residues" evidence="1">
    <location>
        <begin position="93"/>
        <end position="105"/>
    </location>
</feature>
<reference evidence="3 4" key="1">
    <citation type="journal article" date="2019" name="Nat. Ecol. Evol.">
        <title>Megaphylogeny resolves global patterns of mushroom evolution.</title>
        <authorList>
            <person name="Varga T."/>
            <person name="Krizsan K."/>
            <person name="Foldi C."/>
            <person name="Dima B."/>
            <person name="Sanchez-Garcia M."/>
            <person name="Sanchez-Ramirez S."/>
            <person name="Szollosi G.J."/>
            <person name="Szarkandi J.G."/>
            <person name="Papp V."/>
            <person name="Albert L."/>
            <person name="Andreopoulos W."/>
            <person name="Angelini C."/>
            <person name="Antonin V."/>
            <person name="Barry K.W."/>
            <person name="Bougher N.L."/>
            <person name="Buchanan P."/>
            <person name="Buyck B."/>
            <person name="Bense V."/>
            <person name="Catcheside P."/>
            <person name="Chovatia M."/>
            <person name="Cooper J."/>
            <person name="Damon W."/>
            <person name="Desjardin D."/>
            <person name="Finy P."/>
            <person name="Geml J."/>
            <person name="Haridas S."/>
            <person name="Hughes K."/>
            <person name="Justo A."/>
            <person name="Karasinski D."/>
            <person name="Kautmanova I."/>
            <person name="Kiss B."/>
            <person name="Kocsube S."/>
            <person name="Kotiranta H."/>
            <person name="LaButti K.M."/>
            <person name="Lechner B.E."/>
            <person name="Liimatainen K."/>
            <person name="Lipzen A."/>
            <person name="Lukacs Z."/>
            <person name="Mihaltcheva S."/>
            <person name="Morgado L.N."/>
            <person name="Niskanen T."/>
            <person name="Noordeloos M.E."/>
            <person name="Ohm R.A."/>
            <person name="Ortiz-Santana B."/>
            <person name="Ovrebo C."/>
            <person name="Racz N."/>
            <person name="Riley R."/>
            <person name="Savchenko A."/>
            <person name="Shiryaev A."/>
            <person name="Soop K."/>
            <person name="Spirin V."/>
            <person name="Szebenyi C."/>
            <person name="Tomsovsky M."/>
            <person name="Tulloss R.E."/>
            <person name="Uehling J."/>
            <person name="Grigoriev I.V."/>
            <person name="Vagvolgyi C."/>
            <person name="Papp T."/>
            <person name="Martin F.M."/>
            <person name="Miettinen O."/>
            <person name="Hibbett D.S."/>
            <person name="Nagy L.G."/>
        </authorList>
    </citation>
    <scope>NUCLEOTIDE SEQUENCE [LARGE SCALE GENOMIC DNA]</scope>
    <source>
        <strain evidence="3 4">FP101781</strain>
    </source>
</reference>
<feature type="compositionally biased region" description="Basic and acidic residues" evidence="1">
    <location>
        <begin position="162"/>
        <end position="178"/>
    </location>
</feature>
<feature type="compositionally biased region" description="Low complexity" evidence="1">
    <location>
        <begin position="37"/>
        <end position="46"/>
    </location>
</feature>
<feature type="compositionally biased region" description="Acidic residues" evidence="1">
    <location>
        <begin position="106"/>
        <end position="138"/>
    </location>
</feature>
<feature type="compositionally biased region" description="Basic and acidic residues" evidence="1">
    <location>
        <begin position="77"/>
        <end position="86"/>
    </location>
</feature>
<dbReference type="EMBL" id="QPFP01000003">
    <property type="protein sequence ID" value="TEB37736.1"/>
    <property type="molecule type" value="Genomic_DNA"/>
</dbReference>
<gene>
    <name evidence="3" type="ORF">FA13DRAFT_1704899</name>
</gene>
<dbReference type="STRING" id="71717.A0A4Y7TU84"/>
<feature type="compositionally biased region" description="Polar residues" evidence="1">
    <location>
        <begin position="189"/>
        <end position="198"/>
    </location>
</feature>
<dbReference type="AlphaFoldDB" id="A0A4Y7TU84"/>
<dbReference type="Proteomes" id="UP000298030">
    <property type="component" value="Unassembled WGS sequence"/>
</dbReference>
<keyword evidence="4" id="KW-1185">Reference proteome</keyword>
<comment type="caution">
    <text evidence="3">The sequence shown here is derived from an EMBL/GenBank/DDBJ whole genome shotgun (WGS) entry which is preliminary data.</text>
</comment>
<feature type="compositionally biased region" description="Polar residues" evidence="1">
    <location>
        <begin position="1"/>
        <end position="11"/>
    </location>
</feature>
<dbReference type="Pfam" id="PF20149">
    <property type="entry name" value="DUF6532"/>
    <property type="match status" value="1"/>
</dbReference>
<sequence>MAPGTKNNIQSKETKEVRTHAQKWARENSVTKPATISAEAKATNSNKKAKSQGAKKKDAPKLVKVPGAAALDNPSSESEHEKEPVPKAKRRKTDLSRKQKDKAEDGVTDEAEGEDYEGSGEEDSGDGDDLVIEEEPEILTEAMLELERPAIISKGISKKKKCDVEDGSKKKEADDHMNDVVMQLPPSCRSHSQAPSPSHTEELGSHNKFDSESDDESLKPKSSKKQRQTRLDHAFKKEHPAVVSKRERKSQPKAVSPAETSAAEDKWPAHATLILPADKGKDISLRPQHSLIQLVVHNSIAQVTTEFTLHSAWPEATARGAYGKGIVEKACQQEAEANPKVSDIQNRINADTSFRKALANLAVDHLPSLRKPVWQKAHGMVNYCKLGLGAECVTRVASLFDKHRYAFPRGWEAGNTWVHKSKEPFQHPAVLETLKNAFFGHDGALGFTYKDQFPRGRPDGNERQIPKTLVALAATGVYHSLYEFQTGAYQSTSFSGNIFVEAYEFHMRTLQTIERNKAKKYHKMMADFCTQVMGSSHAMAANDDAYDIIDLSD</sequence>
<evidence type="ECO:0000259" key="2">
    <source>
        <dbReference type="Pfam" id="PF20149"/>
    </source>
</evidence>
<dbReference type="OrthoDB" id="3225557at2759"/>
<protein>
    <recommendedName>
        <fullName evidence="2">DUF6532 domain-containing protein</fullName>
    </recommendedName>
</protein>
<feature type="domain" description="DUF6532" evidence="2">
    <location>
        <begin position="300"/>
        <end position="513"/>
    </location>
</feature>
<feature type="compositionally biased region" description="Basic and acidic residues" evidence="1">
    <location>
        <begin position="229"/>
        <end position="240"/>
    </location>
</feature>
<evidence type="ECO:0000313" key="3">
    <source>
        <dbReference type="EMBL" id="TEB37736.1"/>
    </source>
</evidence>